<feature type="non-terminal residue" evidence="1">
    <location>
        <position position="1"/>
    </location>
</feature>
<name>R7VKD2_CAPTE</name>
<keyword evidence="3" id="KW-1185">Reference proteome</keyword>
<proteinExistence type="predicted"/>
<evidence type="ECO:0000313" key="3">
    <source>
        <dbReference type="Proteomes" id="UP000014760"/>
    </source>
</evidence>
<reference evidence="3" key="1">
    <citation type="submission" date="2012-12" db="EMBL/GenBank/DDBJ databases">
        <authorList>
            <person name="Hellsten U."/>
            <person name="Grimwood J."/>
            <person name="Chapman J.A."/>
            <person name="Shapiro H."/>
            <person name="Aerts A."/>
            <person name="Otillar R.P."/>
            <person name="Terry A.Y."/>
            <person name="Boore J.L."/>
            <person name="Simakov O."/>
            <person name="Marletaz F."/>
            <person name="Cho S.-J."/>
            <person name="Edsinger-Gonzales E."/>
            <person name="Havlak P."/>
            <person name="Kuo D.-H."/>
            <person name="Larsson T."/>
            <person name="Lv J."/>
            <person name="Arendt D."/>
            <person name="Savage R."/>
            <person name="Osoegawa K."/>
            <person name="de Jong P."/>
            <person name="Lindberg D.R."/>
            <person name="Seaver E.C."/>
            <person name="Weisblat D.A."/>
            <person name="Putnam N.H."/>
            <person name="Grigoriev I.V."/>
            <person name="Rokhsar D.S."/>
        </authorList>
    </citation>
    <scope>NUCLEOTIDE SEQUENCE</scope>
    <source>
        <strain evidence="3">I ESC-2004</strain>
    </source>
</reference>
<reference evidence="2" key="3">
    <citation type="submission" date="2015-06" db="UniProtKB">
        <authorList>
            <consortium name="EnsemblMetazoa"/>
        </authorList>
    </citation>
    <scope>IDENTIFICATION</scope>
</reference>
<dbReference type="EMBL" id="AMQN01035936">
    <property type="status" value="NOT_ANNOTATED_CDS"/>
    <property type="molecule type" value="Genomic_DNA"/>
</dbReference>
<dbReference type="PANTHER" id="PTHR34415">
    <property type="entry name" value="INTEGRASE CATALYTIC DOMAIN-CONTAINING PROTEIN"/>
    <property type="match status" value="1"/>
</dbReference>
<sequence>VGEDRIYRLAKHYCENGLTPIENHSGGRRETKHVLSFKDAENTVNYIKNYAVDHALALPGRVPGYWRQDVLLLPSSHTKTFVYGRYKEAVLADDRTVGMSTFFSLWQQLAPNVLCCKPMTDLCWECQKSMTLIYRSVNITEEQKSERLIRMEGHLERVRQEREFYKALVRDAREVCQSLQNVQLIMLYQIEQ</sequence>
<dbReference type="EMBL" id="KB292598">
    <property type="protein sequence ID" value="ELU17261.1"/>
    <property type="molecule type" value="Genomic_DNA"/>
</dbReference>
<protein>
    <submittedName>
        <fullName evidence="1 2">Uncharacterized protein</fullName>
    </submittedName>
</protein>
<evidence type="ECO:0000313" key="1">
    <source>
        <dbReference type="EMBL" id="ELU17261.1"/>
    </source>
</evidence>
<dbReference type="PANTHER" id="PTHR34415:SF1">
    <property type="entry name" value="INTEGRASE CATALYTIC DOMAIN-CONTAINING PROTEIN"/>
    <property type="match status" value="1"/>
</dbReference>
<dbReference type="EMBL" id="AMQN01035935">
    <property type="status" value="NOT_ANNOTATED_CDS"/>
    <property type="molecule type" value="Genomic_DNA"/>
</dbReference>
<dbReference type="OrthoDB" id="5980730at2759"/>
<reference evidence="1 3" key="2">
    <citation type="journal article" date="2013" name="Nature">
        <title>Insights into bilaterian evolution from three spiralian genomes.</title>
        <authorList>
            <person name="Simakov O."/>
            <person name="Marletaz F."/>
            <person name="Cho S.J."/>
            <person name="Edsinger-Gonzales E."/>
            <person name="Havlak P."/>
            <person name="Hellsten U."/>
            <person name="Kuo D.H."/>
            <person name="Larsson T."/>
            <person name="Lv J."/>
            <person name="Arendt D."/>
            <person name="Savage R."/>
            <person name="Osoegawa K."/>
            <person name="de Jong P."/>
            <person name="Grimwood J."/>
            <person name="Chapman J.A."/>
            <person name="Shapiro H."/>
            <person name="Aerts A."/>
            <person name="Otillar R.P."/>
            <person name="Terry A.Y."/>
            <person name="Boore J.L."/>
            <person name="Grigoriev I.V."/>
            <person name="Lindberg D.R."/>
            <person name="Seaver E.C."/>
            <person name="Weisblat D.A."/>
            <person name="Putnam N.H."/>
            <person name="Rokhsar D.S."/>
        </authorList>
    </citation>
    <scope>NUCLEOTIDE SEQUENCE</scope>
    <source>
        <strain evidence="1 3">I ESC-2004</strain>
    </source>
</reference>
<evidence type="ECO:0000313" key="2">
    <source>
        <dbReference type="EnsemblMetazoa" id="CapteP201222"/>
    </source>
</evidence>
<organism evidence="1">
    <name type="scientific">Capitella teleta</name>
    <name type="common">Polychaete worm</name>
    <dbReference type="NCBI Taxonomy" id="283909"/>
    <lineage>
        <taxon>Eukaryota</taxon>
        <taxon>Metazoa</taxon>
        <taxon>Spiralia</taxon>
        <taxon>Lophotrochozoa</taxon>
        <taxon>Annelida</taxon>
        <taxon>Polychaeta</taxon>
        <taxon>Sedentaria</taxon>
        <taxon>Scolecida</taxon>
        <taxon>Capitellidae</taxon>
        <taxon>Capitella</taxon>
    </lineage>
</organism>
<dbReference type="EnsemblMetazoa" id="CapteT201222">
    <property type="protein sequence ID" value="CapteP201222"/>
    <property type="gene ID" value="CapteG201222"/>
</dbReference>
<dbReference type="OMA" id="ANVWRRY"/>
<dbReference type="HOGENOM" id="CLU_1418399_0_0_1"/>
<dbReference type="AlphaFoldDB" id="R7VKD2"/>
<dbReference type="Proteomes" id="UP000014760">
    <property type="component" value="Unassembled WGS sequence"/>
</dbReference>
<gene>
    <name evidence="1" type="ORF">CAPTEDRAFT_201222</name>
</gene>
<accession>R7VKD2</accession>